<evidence type="ECO:0000313" key="3">
    <source>
        <dbReference type="Proteomes" id="UP001415857"/>
    </source>
</evidence>
<gene>
    <name evidence="2" type="ORF">L1049_013508</name>
</gene>
<evidence type="ECO:0000313" key="2">
    <source>
        <dbReference type="EMBL" id="KAK9279826.1"/>
    </source>
</evidence>
<dbReference type="EMBL" id="JBBPBK010000008">
    <property type="protein sequence ID" value="KAK9279826.1"/>
    <property type="molecule type" value="Genomic_DNA"/>
</dbReference>
<dbReference type="Gene3D" id="1.10.238.10">
    <property type="entry name" value="EF-hand"/>
    <property type="match status" value="1"/>
</dbReference>
<dbReference type="Gene3D" id="3.60.10.10">
    <property type="entry name" value="Endonuclease/exonuclease/phosphatase"/>
    <property type="match status" value="1"/>
</dbReference>
<name>A0AAP0RQ66_LIQFO</name>
<evidence type="ECO:0000259" key="1">
    <source>
        <dbReference type="PROSITE" id="PS50222"/>
    </source>
</evidence>
<dbReference type="PANTHER" id="PTHR12121">
    <property type="entry name" value="CARBON CATABOLITE REPRESSOR PROTEIN 4"/>
    <property type="match status" value="1"/>
</dbReference>
<dbReference type="InterPro" id="IPR036691">
    <property type="entry name" value="Endo/exonu/phosph_ase_sf"/>
</dbReference>
<keyword evidence="3" id="KW-1185">Reference proteome</keyword>
<reference evidence="2 3" key="1">
    <citation type="journal article" date="2024" name="Plant J.">
        <title>Genome sequences and population genomics reveal climatic adaptation and genomic divergence between two closely related sweetgum species.</title>
        <authorList>
            <person name="Xu W.Q."/>
            <person name="Ren C.Q."/>
            <person name="Zhang X.Y."/>
            <person name="Comes H.P."/>
            <person name="Liu X.H."/>
            <person name="Li Y.G."/>
            <person name="Kettle C.J."/>
            <person name="Jalonen R."/>
            <person name="Gaisberger H."/>
            <person name="Ma Y.Z."/>
            <person name="Qiu Y.X."/>
        </authorList>
    </citation>
    <scope>NUCLEOTIDE SEQUENCE [LARGE SCALE GENOMIC DNA]</scope>
    <source>
        <strain evidence="2">Hangzhou</strain>
    </source>
</reference>
<dbReference type="GO" id="GO:0005509">
    <property type="term" value="F:calcium ion binding"/>
    <property type="evidence" value="ECO:0007669"/>
    <property type="project" value="InterPro"/>
</dbReference>
<dbReference type="InterPro" id="IPR002048">
    <property type="entry name" value="EF_hand_dom"/>
</dbReference>
<dbReference type="InterPro" id="IPR050410">
    <property type="entry name" value="CCR4/nocturin_mRNA_transcr"/>
</dbReference>
<sequence length="348" mass="40307">MYEKRLEDAGYVTYKLARTNNRGDGLLTAVHRNSFHVLNDRELLFHDFGDRVAQLLHVELLVPFSNLEKEVLLVNTHLMFPHDSTYCFLRLKQVYKILRYIELYCDEQHLPPVPIILCGDWNGSKKGHVYKFLRSQGFVSSYDIAHHYKDNDEDSHKWISHHNHRGNVCGVDFIWLLNPNKHRKPLKESFIEAALGNVKNLLCKVSKQGANMLHFLKTDGNHKLTYSQFSQFLNELGLCGNPHEGASDEDIKDLWEYLDTDRNGVVDLSHFTRGRNLHLQQKEENEENDFQMKEVPNTSTSLTTIGFNVKEAVLFPPEVEKGMWPENYSLSDHAHLTVEFSLVKMQGS</sequence>
<accession>A0AAP0RQ66</accession>
<dbReference type="PROSITE" id="PS50222">
    <property type="entry name" value="EF_HAND_2"/>
    <property type="match status" value="1"/>
</dbReference>
<dbReference type="SUPFAM" id="SSF47473">
    <property type="entry name" value="EF-hand"/>
    <property type="match status" value="1"/>
</dbReference>
<dbReference type="PANTHER" id="PTHR12121:SF92">
    <property type="entry name" value="ENDONUCLEASE_EXONUCLEASE_PHOSPHATASE DOMAIN-CONTAINING PROTEIN"/>
    <property type="match status" value="1"/>
</dbReference>
<feature type="domain" description="EF-hand" evidence="1">
    <location>
        <begin position="246"/>
        <end position="281"/>
    </location>
</feature>
<dbReference type="InterPro" id="IPR011992">
    <property type="entry name" value="EF-hand-dom_pair"/>
</dbReference>
<dbReference type="GO" id="GO:0000175">
    <property type="term" value="F:3'-5'-RNA exonuclease activity"/>
    <property type="evidence" value="ECO:0007669"/>
    <property type="project" value="TreeGrafter"/>
</dbReference>
<comment type="caution">
    <text evidence="2">The sequence shown here is derived from an EMBL/GenBank/DDBJ whole genome shotgun (WGS) entry which is preliminary data.</text>
</comment>
<dbReference type="AlphaFoldDB" id="A0AAP0RQ66"/>
<proteinExistence type="predicted"/>
<dbReference type="Proteomes" id="UP001415857">
    <property type="component" value="Unassembled WGS sequence"/>
</dbReference>
<dbReference type="SUPFAM" id="SSF56219">
    <property type="entry name" value="DNase I-like"/>
    <property type="match status" value="1"/>
</dbReference>
<protein>
    <recommendedName>
        <fullName evidence="1">EF-hand domain-containing protein</fullName>
    </recommendedName>
</protein>
<organism evidence="2 3">
    <name type="scientific">Liquidambar formosana</name>
    <name type="common">Formosan gum</name>
    <dbReference type="NCBI Taxonomy" id="63359"/>
    <lineage>
        <taxon>Eukaryota</taxon>
        <taxon>Viridiplantae</taxon>
        <taxon>Streptophyta</taxon>
        <taxon>Embryophyta</taxon>
        <taxon>Tracheophyta</taxon>
        <taxon>Spermatophyta</taxon>
        <taxon>Magnoliopsida</taxon>
        <taxon>eudicotyledons</taxon>
        <taxon>Gunneridae</taxon>
        <taxon>Pentapetalae</taxon>
        <taxon>Saxifragales</taxon>
        <taxon>Altingiaceae</taxon>
        <taxon>Liquidambar</taxon>
    </lineage>
</organism>